<evidence type="ECO:0008006" key="3">
    <source>
        <dbReference type="Google" id="ProtNLM"/>
    </source>
</evidence>
<dbReference type="AlphaFoldDB" id="A0A8H4TKK2"/>
<accession>A0A8H4TKK2</accession>
<evidence type="ECO:0000313" key="1">
    <source>
        <dbReference type="EMBL" id="KAF4959427.1"/>
    </source>
</evidence>
<sequence length="492" mass="55779">MVPHTELRPAASINSTPPELLQRIFNFLLYARDLDEPTAARVNDIGSLRLICRRFCQLASPLLIPEISVSMTEASLKRLKNVSSHQLIRSGVRSVHVKLPYYDRDMAASLTHFAFFHTYSMERHLKHLESAIPCPESHDLPAWIDADVIKLGEEMISAWQPIYTKDPLQDSDEHATYRNILCDAHREYQILFGAQEQMRSSGVFLSAIASAMAKMPYADRLEITDGEDDSHKKDAYLIDREYRTSLRAVMLEPHAWSNPTHLNKGPDFEQPAEFLHKLPVEIHQAGVTLREMKVECSGHWIYAKLPMSPSERTSFTESLQNLKTLTFEAAKGKSGTNWCYTRQEDARDKIFGFLSAFLQTPGLEQLTIAFSGLTLGSHSLGKVLARAHHRRLKRLRLTGATFRAGELGRYLARVESPCDVVLESTELLGGTWAEEADELRGLSRVSTTVVGPFGAEFRNGQFQDMWTLEEESMLNRYLKRASSVNPFRNKNI</sequence>
<comment type="caution">
    <text evidence="1">The sequence shown here is derived from an EMBL/GenBank/DDBJ whole genome shotgun (WGS) entry which is preliminary data.</text>
</comment>
<name>A0A8H4TKK2_9HYPO</name>
<dbReference type="Proteomes" id="UP000604273">
    <property type="component" value="Unassembled WGS sequence"/>
</dbReference>
<proteinExistence type="predicted"/>
<dbReference type="EMBL" id="JABFAI010000033">
    <property type="protein sequence ID" value="KAF4959427.1"/>
    <property type="molecule type" value="Genomic_DNA"/>
</dbReference>
<dbReference type="OrthoDB" id="3759773at2759"/>
<gene>
    <name evidence="1" type="ORF">FGADI_1648</name>
</gene>
<keyword evidence="2" id="KW-1185">Reference proteome</keyword>
<evidence type="ECO:0000313" key="2">
    <source>
        <dbReference type="Proteomes" id="UP000604273"/>
    </source>
</evidence>
<protein>
    <recommendedName>
        <fullName evidence="3">F-box domain-containing protein</fullName>
    </recommendedName>
</protein>
<organism evidence="1 2">
    <name type="scientific">Fusarium gaditjirri</name>
    <dbReference type="NCBI Taxonomy" id="282569"/>
    <lineage>
        <taxon>Eukaryota</taxon>
        <taxon>Fungi</taxon>
        <taxon>Dikarya</taxon>
        <taxon>Ascomycota</taxon>
        <taxon>Pezizomycotina</taxon>
        <taxon>Sordariomycetes</taxon>
        <taxon>Hypocreomycetidae</taxon>
        <taxon>Hypocreales</taxon>
        <taxon>Nectriaceae</taxon>
        <taxon>Fusarium</taxon>
        <taxon>Fusarium nisikadoi species complex</taxon>
    </lineage>
</organism>
<reference evidence="1" key="1">
    <citation type="journal article" date="2020" name="BMC Genomics">
        <title>Correction to: Identification and distribution of gene clusters required for synthesis of sphingolipid metabolism inhibitors in diverse species of the filamentous fungus Fusarium.</title>
        <authorList>
            <person name="Kim H.S."/>
            <person name="Lohmar J.M."/>
            <person name="Busman M."/>
            <person name="Brown D.W."/>
            <person name="Naumann T.A."/>
            <person name="Divon H.H."/>
            <person name="Lysoe E."/>
            <person name="Uhlig S."/>
            <person name="Proctor R.H."/>
        </authorList>
    </citation>
    <scope>NUCLEOTIDE SEQUENCE</scope>
    <source>
        <strain evidence="1">NRRL 45417</strain>
    </source>
</reference>
<reference evidence="1" key="2">
    <citation type="submission" date="2020-05" db="EMBL/GenBank/DDBJ databases">
        <authorList>
            <person name="Kim H.-S."/>
            <person name="Proctor R.H."/>
            <person name="Brown D.W."/>
        </authorList>
    </citation>
    <scope>NUCLEOTIDE SEQUENCE</scope>
    <source>
        <strain evidence="1">NRRL 45417</strain>
    </source>
</reference>